<dbReference type="SMART" id="SM00827">
    <property type="entry name" value="PKS_AT"/>
    <property type="match status" value="1"/>
</dbReference>
<feature type="domain" description="Carrier" evidence="8">
    <location>
        <begin position="532"/>
        <end position="607"/>
    </location>
</feature>
<dbReference type="VEuPathDB" id="FungiDB:ASPFODRAFT_104432"/>
<dbReference type="SUPFAM" id="SSF56801">
    <property type="entry name" value="Acetyl-CoA synthetase-like"/>
    <property type="match status" value="1"/>
</dbReference>
<dbReference type="Pfam" id="PF00109">
    <property type="entry name" value="ketoacyl-synt"/>
    <property type="match status" value="1"/>
</dbReference>
<evidence type="ECO:0000256" key="7">
    <source>
        <dbReference type="SAM" id="MobiDB-lite"/>
    </source>
</evidence>
<dbReference type="SMART" id="SM00825">
    <property type="entry name" value="PKS_KS"/>
    <property type="match status" value="1"/>
</dbReference>
<protein>
    <submittedName>
        <fullName evidence="10">Polyketide synthase</fullName>
    </submittedName>
</protein>
<gene>
    <name evidence="10" type="ORF">RIB2604_01502780</name>
</gene>
<dbReference type="InterPro" id="IPR036291">
    <property type="entry name" value="NAD(P)-bd_dom_sf"/>
</dbReference>
<dbReference type="InterPro" id="IPR020845">
    <property type="entry name" value="AMP-binding_CS"/>
</dbReference>
<name>A0A146F8C1_ASPKA</name>
<dbReference type="GO" id="GO:0044550">
    <property type="term" value="P:secondary metabolite biosynthetic process"/>
    <property type="evidence" value="ECO:0007669"/>
    <property type="project" value="UniProtKB-ARBA"/>
</dbReference>
<dbReference type="Gene3D" id="1.10.1200.10">
    <property type="entry name" value="ACP-like"/>
    <property type="match status" value="1"/>
</dbReference>
<dbReference type="Pfam" id="PF00550">
    <property type="entry name" value="PP-binding"/>
    <property type="match status" value="1"/>
</dbReference>
<reference evidence="10 11" key="1">
    <citation type="journal article" date="2016" name="DNA Res.">
        <title>Genome sequence of Aspergillus luchuensis NBRC 4314.</title>
        <authorList>
            <person name="Yamada O."/>
            <person name="Machida M."/>
            <person name="Hosoyama A."/>
            <person name="Goto M."/>
            <person name="Takahashi T."/>
            <person name="Futagami T."/>
            <person name="Yamagata Y."/>
            <person name="Takeuchi M."/>
            <person name="Kobayashi T."/>
            <person name="Koike H."/>
            <person name="Abe K."/>
            <person name="Asai K."/>
            <person name="Arita M."/>
            <person name="Fujita N."/>
            <person name="Fukuda K."/>
            <person name="Higa K."/>
            <person name="Horikawa H."/>
            <person name="Ishikawa T."/>
            <person name="Jinno K."/>
            <person name="Kato Y."/>
            <person name="Kirimura K."/>
            <person name="Mizutani O."/>
            <person name="Nakasone K."/>
            <person name="Sano M."/>
            <person name="Shiraishi Y."/>
            <person name="Tsukahara M."/>
            <person name="Gomi K."/>
        </authorList>
    </citation>
    <scope>NUCLEOTIDE SEQUENCE [LARGE SCALE GENOMIC DNA]</scope>
    <source>
        <strain evidence="10 11">RIB 2604</strain>
    </source>
</reference>
<sequence>MGDMDGTISNEDYLTIIEQFNATEDATTLGFCLPELFEKVAERYPNNIAVIYGDTQLAYGTLNRLANQLARILVEERGVGRGDVVGVALDRSIDLIVAVLAVVKAGAAYVPIDPAFPADRVTHMVNDAGPKLVVVSDSTVTALSPWRDICLSIDTVRGNMKQVDSSNLTTQNVRPENLAYVIYTSGSTGRPKGVEANHGALCNLLLSMQKEPGCAPGDRLLAVATISFDMSILDLLLPLASGAATVIAPTEALRDPGALLKLMERHSVTMIQATPSFWQMLLDGGWKGQPRLVKILTAGEPISRRLLDRLLAYGDMVWNGYGPTEATVYASVGRVSQDEQDIVIGHPIANFQLYVLNPKDLTPMPIGGLGEVYIGGCGVNCGYRNKPGMTKERFLDNNPFHPGRLYRTGDLARFLAPGKLKLVGRIDSQVKVRGYRIELEDISAAITEHEEVSAAVVVTRDDQLIAYFMRNIGNHQKPLDHVLRAWLAQRRPAYMMPAFFVEMDTFPMTLNGKIDRKALPDPTKRVRVSTAQPQTELERRVLAVWSQVLGHTGIGINDNFFDVGGNSVRLPRVKAGLEELMGRPVQMAKLFEYYTIKSLAAYLERSQDEGHITTSARPSFDPTLRGEAQQQSSSDHPSSSWNNEHIAIISMACRFPGGITSPEEFWELLETGNDVITEVPQDRWDADALYDADPAAPGKSHCRRGGFIRDGVGSFDAPFFGISPREARTLDPTQNVMLETCWEGLERAGYTMEQLRGSLTGVFIGHSQATAHSVGRDLADLDGYAVTGSIGATLSGRASYVLGLEGPSLTVDTACSSSLVSTHLACTSLRQGECDMAVAGGVTLMLSPGLMVEFTRLGGISPDGSCHAFSADSQGTGFSEGSAVVVLKRLSDAQRDGDTIQAVLRGSAINHGGRRAASLTTPSGAAQVHLIQSALGASGLTPSDIDYIEAHGTATKLGDPIEGTALAEVFSNRSLSLEPLWVGSAKSNLGHTQASAGLASLLKVVLAMQHRLIPKTIHVTEPTPLVDWHKANMALVLENQPWPSTHTRRAGQVKKLHRHLQNAIPTNGSDYLGDVAYSLAVKRTHFRRRLAFIANDKADLLKKLASCADAQMGELQPPAGVIHSTKMEYADRGLHLAMLFTGQGSQRLGMGKRLYQVYPTFRKALEEVVAYFPSLETPLLEVMWAEHQSDAAKLLDRTDYAQPAIFSVEVALWRLWQSWGVHPQVVLGHSVGELAAVHVAGVLDLSDACRLVAARGHLMQALACIRRGSMVSLEATGEETTAAMSFLHVQARVDIAGYNTPMQTVVSGDKQAIEVVAAHFAGKLGRKVKMLEVSQAFHSSHMDDMLPLFRAVVKTLQFSRPKLPVISSLTGLLAEEGQLEQPEYWVQQARQAVRFSDSIQTIYHQHGIDIFLELGPHPVLLGLTAACLTSHQCHGDDDDNASPLLLPSLRPGKEDDISVVRRSLAELHVRNAPIDWLAYFKPWRCQSVTLPTYAFQRDRWFRQPRAMSVGLNGNNVVGNDQADGPPSSGDTDRFQFEVVWHPLNKENLQLEDSSRSWGLICPAGNGKWASTVTRALSQTGIRLTRVQRLEEAQQLDGLLCLWDTSSPTDIPRQASQHTTQALTQLQMAATTSFPLPLVWVTWQAVGTGGYDADPGQMNGLGTGPLWGLMRTARNEHPDLRLRLIDLDEERGTPEALLLALTLSEEPECAVRQGQVLMPRLQQVKELKPIVEQQRHFLRQDGAVLITGGLGGIGKRVARWLATTHHVHDLVLISRRGMEDSGAAAFVAELSQFNSRATVIACDVADFESLNDVPQHLHRRWMALEIFIA</sequence>
<dbReference type="Gene3D" id="3.40.50.720">
    <property type="entry name" value="NAD(P)-binding Rossmann-like Domain"/>
    <property type="match status" value="1"/>
</dbReference>
<dbReference type="InterPro" id="IPR014030">
    <property type="entry name" value="Ketoacyl_synth_N"/>
</dbReference>
<dbReference type="GO" id="GO:0016874">
    <property type="term" value="F:ligase activity"/>
    <property type="evidence" value="ECO:0007669"/>
    <property type="project" value="UniProtKB-KW"/>
</dbReference>
<dbReference type="InterPro" id="IPR014043">
    <property type="entry name" value="Acyl_transferase_dom"/>
</dbReference>
<dbReference type="FunFam" id="3.40.50.12780:FF:000012">
    <property type="entry name" value="Non-ribosomal peptide synthetase"/>
    <property type="match status" value="1"/>
</dbReference>
<dbReference type="InterPro" id="IPR036736">
    <property type="entry name" value="ACP-like_sf"/>
</dbReference>
<dbReference type="PANTHER" id="PTHR43775">
    <property type="entry name" value="FATTY ACID SYNTHASE"/>
    <property type="match status" value="1"/>
</dbReference>
<evidence type="ECO:0000259" key="9">
    <source>
        <dbReference type="PROSITE" id="PS52004"/>
    </source>
</evidence>
<dbReference type="Gene3D" id="3.30.300.30">
    <property type="match status" value="1"/>
</dbReference>
<dbReference type="InterPro" id="IPR025110">
    <property type="entry name" value="AMP-bd_C"/>
</dbReference>
<keyword evidence="3" id="KW-0436">Ligase</keyword>
<dbReference type="Pfam" id="PF02801">
    <property type="entry name" value="Ketoacyl-synt_C"/>
    <property type="match status" value="1"/>
</dbReference>
<organism evidence="10 11">
    <name type="scientific">Aspergillus kawachii</name>
    <name type="common">White koji mold</name>
    <name type="synonym">Aspergillus awamori var. kawachi</name>
    <dbReference type="NCBI Taxonomy" id="1069201"/>
    <lineage>
        <taxon>Eukaryota</taxon>
        <taxon>Fungi</taxon>
        <taxon>Dikarya</taxon>
        <taxon>Ascomycota</taxon>
        <taxon>Pezizomycotina</taxon>
        <taxon>Eurotiomycetes</taxon>
        <taxon>Eurotiomycetidae</taxon>
        <taxon>Eurotiales</taxon>
        <taxon>Aspergillaceae</taxon>
        <taxon>Aspergillus</taxon>
        <taxon>Aspergillus subgen. Circumdati</taxon>
    </lineage>
</organism>
<dbReference type="SMART" id="SM00823">
    <property type="entry name" value="PKS_PP"/>
    <property type="match status" value="1"/>
</dbReference>
<dbReference type="Pfam" id="PF22953">
    <property type="entry name" value="SpnB_Rossmann"/>
    <property type="match status" value="1"/>
</dbReference>
<comment type="caution">
    <text evidence="10">The sequence shown here is derived from an EMBL/GenBank/DDBJ whole genome shotgun (WGS) entry which is preliminary data.</text>
</comment>
<dbReference type="InterPro" id="IPR000873">
    <property type="entry name" value="AMP-dep_synth/lig_dom"/>
</dbReference>
<comment type="similarity">
    <text evidence="6">Belongs to the NRP synthetase family.</text>
</comment>
<dbReference type="SUPFAM" id="SSF53901">
    <property type="entry name" value="Thiolase-like"/>
    <property type="match status" value="1"/>
</dbReference>
<dbReference type="InterPro" id="IPR020841">
    <property type="entry name" value="PKS_Beta-ketoAc_synthase_dom"/>
</dbReference>
<dbReference type="CDD" id="cd00833">
    <property type="entry name" value="PKS"/>
    <property type="match status" value="1"/>
</dbReference>
<dbReference type="SUPFAM" id="SSF47336">
    <property type="entry name" value="ACP-like"/>
    <property type="match status" value="1"/>
</dbReference>
<evidence type="ECO:0000256" key="6">
    <source>
        <dbReference type="ARBA" id="ARBA00029454"/>
    </source>
</evidence>
<dbReference type="InterPro" id="IPR050091">
    <property type="entry name" value="PKS_NRPS_Biosynth_Enz"/>
</dbReference>
<dbReference type="InterPro" id="IPR055123">
    <property type="entry name" value="SpnB-like_Rossmann"/>
</dbReference>
<evidence type="ECO:0000256" key="4">
    <source>
        <dbReference type="ARBA" id="ARBA00022679"/>
    </source>
</evidence>
<dbReference type="FunFam" id="3.40.50.980:FF:000001">
    <property type="entry name" value="Non-ribosomal peptide synthetase"/>
    <property type="match status" value="1"/>
</dbReference>
<keyword evidence="5" id="KW-0843">Virulence</keyword>
<keyword evidence="2" id="KW-0597">Phosphoprotein</keyword>
<dbReference type="Gene3D" id="3.40.47.10">
    <property type="match status" value="1"/>
</dbReference>
<evidence type="ECO:0000259" key="8">
    <source>
        <dbReference type="PROSITE" id="PS50075"/>
    </source>
</evidence>
<dbReference type="GO" id="GO:0006633">
    <property type="term" value="P:fatty acid biosynthetic process"/>
    <property type="evidence" value="ECO:0007669"/>
    <property type="project" value="TreeGrafter"/>
</dbReference>
<dbReference type="Gene3D" id="2.30.38.10">
    <property type="entry name" value="Luciferase, Domain 3"/>
    <property type="match status" value="1"/>
</dbReference>
<dbReference type="InterPro" id="IPR020806">
    <property type="entry name" value="PKS_PP-bd"/>
</dbReference>
<dbReference type="PROSITE" id="PS00455">
    <property type="entry name" value="AMP_BINDING"/>
    <property type="match status" value="1"/>
</dbReference>
<dbReference type="PROSITE" id="PS50075">
    <property type="entry name" value="CARRIER"/>
    <property type="match status" value="1"/>
</dbReference>
<dbReference type="VEuPathDB" id="FungiDB:ASPFODRAFT_107916"/>
<dbReference type="Pfam" id="PF00698">
    <property type="entry name" value="Acyl_transf_1"/>
    <property type="match status" value="1"/>
</dbReference>
<dbReference type="Pfam" id="PF13193">
    <property type="entry name" value="AMP-binding_C"/>
    <property type="match status" value="1"/>
</dbReference>
<reference evidence="11" key="2">
    <citation type="submission" date="2016-02" db="EMBL/GenBank/DDBJ databases">
        <title>Genome sequencing of Aspergillus luchuensis NBRC 4314.</title>
        <authorList>
            <person name="Yamada O."/>
        </authorList>
    </citation>
    <scope>NUCLEOTIDE SEQUENCE [LARGE SCALE GENOMIC DNA]</scope>
    <source>
        <strain evidence="11">RIB 2604</strain>
    </source>
</reference>
<dbReference type="InterPro" id="IPR016036">
    <property type="entry name" value="Malonyl_transacylase_ACP-bd"/>
</dbReference>
<dbReference type="InterPro" id="IPR001227">
    <property type="entry name" value="Ac_transferase_dom_sf"/>
</dbReference>
<dbReference type="InterPro" id="IPR045851">
    <property type="entry name" value="AMP-bd_C_sf"/>
</dbReference>
<dbReference type="Pfam" id="PF22621">
    <property type="entry name" value="CurL-like_PKS_C"/>
    <property type="match status" value="1"/>
</dbReference>
<dbReference type="Pfam" id="PF00501">
    <property type="entry name" value="AMP-binding"/>
    <property type="match status" value="1"/>
</dbReference>
<dbReference type="InterPro" id="IPR013968">
    <property type="entry name" value="PKS_KR"/>
</dbReference>
<keyword evidence="4" id="KW-0808">Transferase</keyword>
<dbReference type="InterPro" id="IPR016035">
    <property type="entry name" value="Acyl_Trfase/lysoPLipase"/>
</dbReference>
<proteinExistence type="inferred from homology"/>
<feature type="domain" description="Ketosynthase family 3 (KS3)" evidence="9">
    <location>
        <begin position="643"/>
        <end position="1069"/>
    </location>
</feature>
<dbReference type="InterPro" id="IPR009081">
    <property type="entry name" value="PP-bd_ACP"/>
</dbReference>
<dbReference type="GO" id="GO:0004312">
    <property type="term" value="F:fatty acid synthase activity"/>
    <property type="evidence" value="ECO:0007669"/>
    <property type="project" value="TreeGrafter"/>
</dbReference>
<dbReference type="PROSITE" id="PS52004">
    <property type="entry name" value="KS3_2"/>
    <property type="match status" value="1"/>
</dbReference>
<feature type="compositionally biased region" description="Low complexity" evidence="7">
    <location>
        <begin position="629"/>
        <end position="640"/>
    </location>
</feature>
<dbReference type="EMBL" id="BCWF01000015">
    <property type="protein sequence ID" value="GAT22245.1"/>
    <property type="molecule type" value="Genomic_DNA"/>
</dbReference>
<feature type="region of interest" description="Disordered" evidence="7">
    <location>
        <begin position="610"/>
        <end position="640"/>
    </location>
</feature>
<dbReference type="SUPFAM" id="SSF52151">
    <property type="entry name" value="FabD/lysophospholipase-like"/>
    <property type="match status" value="1"/>
</dbReference>
<accession>A0A146F8C1</accession>
<dbReference type="InterPro" id="IPR014031">
    <property type="entry name" value="Ketoacyl_synth_C"/>
</dbReference>
<dbReference type="NCBIfam" id="TIGR01733">
    <property type="entry name" value="AA-adenyl-dom"/>
    <property type="match status" value="1"/>
</dbReference>
<dbReference type="Pfam" id="PF08659">
    <property type="entry name" value="KR"/>
    <property type="match status" value="1"/>
</dbReference>
<keyword evidence="1" id="KW-0596">Phosphopantetheine</keyword>
<dbReference type="SUPFAM" id="SSF55048">
    <property type="entry name" value="Probable ACP-binding domain of malonyl-CoA ACP transacylase"/>
    <property type="match status" value="1"/>
</dbReference>
<evidence type="ECO:0000313" key="11">
    <source>
        <dbReference type="Proteomes" id="UP000075230"/>
    </source>
</evidence>
<evidence type="ECO:0000256" key="3">
    <source>
        <dbReference type="ARBA" id="ARBA00022598"/>
    </source>
</evidence>
<evidence type="ECO:0000256" key="2">
    <source>
        <dbReference type="ARBA" id="ARBA00022553"/>
    </source>
</evidence>
<dbReference type="Gene3D" id="3.40.366.10">
    <property type="entry name" value="Malonyl-Coenzyme A Acyl Carrier Protein, domain 2"/>
    <property type="match status" value="1"/>
</dbReference>
<evidence type="ECO:0000313" key="10">
    <source>
        <dbReference type="EMBL" id="GAT22245.1"/>
    </source>
</evidence>
<evidence type="ECO:0000256" key="1">
    <source>
        <dbReference type="ARBA" id="ARBA00022450"/>
    </source>
</evidence>
<dbReference type="SUPFAM" id="SSF51735">
    <property type="entry name" value="NAD(P)-binding Rossmann-fold domains"/>
    <property type="match status" value="2"/>
</dbReference>
<dbReference type="PANTHER" id="PTHR43775:SF51">
    <property type="entry name" value="INACTIVE PHENOLPHTHIOCEROL SYNTHESIS POLYKETIDE SYNTHASE TYPE I PKS1-RELATED"/>
    <property type="match status" value="1"/>
</dbReference>
<dbReference type="CDD" id="cd05930">
    <property type="entry name" value="A_NRPS"/>
    <property type="match status" value="1"/>
</dbReference>
<dbReference type="GO" id="GO:0031177">
    <property type="term" value="F:phosphopantetheine binding"/>
    <property type="evidence" value="ECO:0007669"/>
    <property type="project" value="InterPro"/>
</dbReference>
<evidence type="ECO:0000256" key="5">
    <source>
        <dbReference type="ARBA" id="ARBA00023026"/>
    </source>
</evidence>
<dbReference type="InterPro" id="IPR010071">
    <property type="entry name" value="AA_adenyl_dom"/>
</dbReference>
<dbReference type="Gene3D" id="3.40.50.980">
    <property type="match status" value="2"/>
</dbReference>
<dbReference type="Proteomes" id="UP000075230">
    <property type="component" value="Unassembled WGS sequence"/>
</dbReference>
<dbReference type="Gene3D" id="3.30.70.3290">
    <property type="match status" value="1"/>
</dbReference>
<dbReference type="InterPro" id="IPR016039">
    <property type="entry name" value="Thiolase-like"/>
</dbReference>